<dbReference type="STRING" id="218851.A0A2G5CG21"/>
<evidence type="ECO:0000259" key="3">
    <source>
        <dbReference type="Pfam" id="PF14432"/>
    </source>
</evidence>
<evidence type="ECO:0000256" key="2">
    <source>
        <dbReference type="PROSITE-ProRule" id="PRU00708"/>
    </source>
</evidence>
<feature type="domain" description="DYW" evidence="3">
    <location>
        <begin position="206"/>
        <end position="278"/>
    </location>
</feature>
<reference evidence="4 5" key="1">
    <citation type="submission" date="2017-09" db="EMBL/GenBank/DDBJ databases">
        <title>WGS assembly of Aquilegia coerulea Goldsmith.</title>
        <authorList>
            <person name="Hodges S."/>
            <person name="Kramer E."/>
            <person name="Nordborg M."/>
            <person name="Tomkins J."/>
            <person name="Borevitz J."/>
            <person name="Derieg N."/>
            <person name="Yan J."/>
            <person name="Mihaltcheva S."/>
            <person name="Hayes R.D."/>
            <person name="Rokhsar D."/>
        </authorList>
    </citation>
    <scope>NUCLEOTIDE SEQUENCE [LARGE SCALE GENOMIC DNA]</scope>
    <source>
        <strain evidence="5">cv. Goldsmith</strain>
    </source>
</reference>
<dbReference type="Pfam" id="PF01535">
    <property type="entry name" value="PPR"/>
    <property type="match status" value="2"/>
</dbReference>
<protein>
    <recommendedName>
        <fullName evidence="3">DYW domain-containing protein</fullName>
    </recommendedName>
</protein>
<evidence type="ECO:0000313" key="5">
    <source>
        <dbReference type="Proteomes" id="UP000230069"/>
    </source>
</evidence>
<dbReference type="NCBIfam" id="TIGR00756">
    <property type="entry name" value="PPR"/>
    <property type="match status" value="1"/>
</dbReference>
<dbReference type="AlphaFoldDB" id="A0A2G5CG21"/>
<dbReference type="PANTHER" id="PTHR47926">
    <property type="entry name" value="PENTATRICOPEPTIDE REPEAT-CONTAINING PROTEIN"/>
    <property type="match status" value="1"/>
</dbReference>
<keyword evidence="1" id="KW-0677">Repeat</keyword>
<dbReference type="InterPro" id="IPR046960">
    <property type="entry name" value="PPR_At4g14850-like_plant"/>
</dbReference>
<name>A0A2G5CG21_AQUCA</name>
<dbReference type="InterPro" id="IPR002885">
    <property type="entry name" value="PPR_rpt"/>
</dbReference>
<dbReference type="InterPro" id="IPR011990">
    <property type="entry name" value="TPR-like_helical_dom_sf"/>
</dbReference>
<accession>A0A2G5CG21</accession>
<sequence length="282" mass="31891">MYVAYEVFAEKMAERNLTSWDIMIRGLTMNELAEDAIDLFTEFKRAGLKPDGQMFMGVFLACSFLCDVAEGMLHFDSMNKVYGIVPSMEHYLSIVNMLGSTGYLDEAMEFIEKMPFESNVDVWNTKLANHCNEIVNCLDPSRVTGESKDEGLVIGKAYDDKQKLKEEQYTKSLYDAKYFAGYTSHFDKAKIFSLLKVMSGQIKTAGYVPKIESVSFKIEEEEKEESLLVDVHEERIALAAGLLGTEPRSPVKIESLSFCEDCHNAIKIISKLVGREITSKLR</sequence>
<dbReference type="Proteomes" id="UP000230069">
    <property type="component" value="Unassembled WGS sequence"/>
</dbReference>
<dbReference type="Pfam" id="PF14432">
    <property type="entry name" value="DYW_deaminase"/>
    <property type="match status" value="1"/>
</dbReference>
<evidence type="ECO:0000313" key="4">
    <source>
        <dbReference type="EMBL" id="PIA30246.1"/>
    </source>
</evidence>
<dbReference type="OrthoDB" id="1933021at2759"/>
<evidence type="ECO:0000256" key="1">
    <source>
        <dbReference type="ARBA" id="ARBA00022737"/>
    </source>
</evidence>
<dbReference type="InterPro" id="IPR032867">
    <property type="entry name" value="DYW_dom"/>
</dbReference>
<dbReference type="Gene3D" id="1.25.40.10">
    <property type="entry name" value="Tetratricopeptide repeat domain"/>
    <property type="match status" value="1"/>
</dbReference>
<dbReference type="PROSITE" id="PS51375">
    <property type="entry name" value="PPR"/>
    <property type="match status" value="1"/>
</dbReference>
<dbReference type="InParanoid" id="A0A2G5CG21"/>
<organism evidence="4 5">
    <name type="scientific">Aquilegia coerulea</name>
    <name type="common">Rocky mountain columbine</name>
    <dbReference type="NCBI Taxonomy" id="218851"/>
    <lineage>
        <taxon>Eukaryota</taxon>
        <taxon>Viridiplantae</taxon>
        <taxon>Streptophyta</taxon>
        <taxon>Embryophyta</taxon>
        <taxon>Tracheophyta</taxon>
        <taxon>Spermatophyta</taxon>
        <taxon>Magnoliopsida</taxon>
        <taxon>Ranunculales</taxon>
        <taxon>Ranunculaceae</taxon>
        <taxon>Thalictroideae</taxon>
        <taxon>Aquilegia</taxon>
    </lineage>
</organism>
<keyword evidence="5" id="KW-1185">Reference proteome</keyword>
<gene>
    <name evidence="4" type="ORF">AQUCO_05700153v1</name>
</gene>
<dbReference type="EMBL" id="KZ305074">
    <property type="protein sequence ID" value="PIA30246.1"/>
    <property type="molecule type" value="Genomic_DNA"/>
</dbReference>
<dbReference type="GO" id="GO:0009451">
    <property type="term" value="P:RNA modification"/>
    <property type="evidence" value="ECO:0007669"/>
    <property type="project" value="InterPro"/>
</dbReference>
<dbReference type="PANTHER" id="PTHR47926:SF388">
    <property type="entry name" value="DYW DOMAIN-CONTAINING PROTEIN"/>
    <property type="match status" value="1"/>
</dbReference>
<proteinExistence type="predicted"/>
<feature type="repeat" description="PPR" evidence="2">
    <location>
        <begin position="16"/>
        <end position="50"/>
    </location>
</feature>
<dbReference type="GO" id="GO:0003723">
    <property type="term" value="F:RNA binding"/>
    <property type="evidence" value="ECO:0007669"/>
    <property type="project" value="InterPro"/>
</dbReference>
<dbReference type="GO" id="GO:0008270">
    <property type="term" value="F:zinc ion binding"/>
    <property type="evidence" value="ECO:0007669"/>
    <property type="project" value="InterPro"/>
</dbReference>